<dbReference type="Proteomes" id="UP001140949">
    <property type="component" value="Unassembled WGS sequence"/>
</dbReference>
<evidence type="ECO:0000313" key="1">
    <source>
        <dbReference type="EMBL" id="KAJ6795909.1"/>
    </source>
</evidence>
<protein>
    <submittedName>
        <fullName evidence="1">Basic proline-rich protein-like</fullName>
    </submittedName>
</protein>
<sequence>MIALGSSCYFLQILFLYFFLI</sequence>
<dbReference type="AlphaFoldDB" id="A0AAX6DW39"/>
<reference evidence="1" key="2">
    <citation type="submission" date="2023-04" db="EMBL/GenBank/DDBJ databases">
        <authorList>
            <person name="Bruccoleri R.E."/>
            <person name="Oakeley E.J."/>
            <person name="Faust A.-M."/>
            <person name="Dessus-Babus S."/>
            <person name="Altorfer M."/>
            <person name="Burckhardt D."/>
            <person name="Oertli M."/>
            <person name="Naumann U."/>
            <person name="Petersen F."/>
            <person name="Wong J."/>
        </authorList>
    </citation>
    <scope>NUCLEOTIDE SEQUENCE</scope>
    <source>
        <strain evidence="1">GSM-AAB239-AS_SAM_17_03QT</strain>
        <tissue evidence="1">Leaf</tissue>
    </source>
</reference>
<keyword evidence="2" id="KW-1185">Reference proteome</keyword>
<name>A0AAX6DW39_IRIPA</name>
<dbReference type="EMBL" id="JANAVB010041620">
    <property type="protein sequence ID" value="KAJ6795909.1"/>
    <property type="molecule type" value="Genomic_DNA"/>
</dbReference>
<evidence type="ECO:0000313" key="2">
    <source>
        <dbReference type="Proteomes" id="UP001140949"/>
    </source>
</evidence>
<gene>
    <name evidence="1" type="ORF">M6B38_223745</name>
</gene>
<accession>A0AAX6DW39</accession>
<organism evidence="1 2">
    <name type="scientific">Iris pallida</name>
    <name type="common">Sweet iris</name>
    <dbReference type="NCBI Taxonomy" id="29817"/>
    <lineage>
        <taxon>Eukaryota</taxon>
        <taxon>Viridiplantae</taxon>
        <taxon>Streptophyta</taxon>
        <taxon>Embryophyta</taxon>
        <taxon>Tracheophyta</taxon>
        <taxon>Spermatophyta</taxon>
        <taxon>Magnoliopsida</taxon>
        <taxon>Liliopsida</taxon>
        <taxon>Asparagales</taxon>
        <taxon>Iridaceae</taxon>
        <taxon>Iridoideae</taxon>
        <taxon>Irideae</taxon>
        <taxon>Iris</taxon>
    </lineage>
</organism>
<comment type="caution">
    <text evidence="1">The sequence shown here is derived from an EMBL/GenBank/DDBJ whole genome shotgun (WGS) entry which is preliminary data.</text>
</comment>
<reference evidence="1" key="1">
    <citation type="journal article" date="2023" name="GigaByte">
        <title>Genome assembly of the bearded iris, Iris pallida Lam.</title>
        <authorList>
            <person name="Bruccoleri R.E."/>
            <person name="Oakeley E.J."/>
            <person name="Faust A.M.E."/>
            <person name="Altorfer M."/>
            <person name="Dessus-Babus S."/>
            <person name="Burckhardt D."/>
            <person name="Oertli M."/>
            <person name="Naumann U."/>
            <person name="Petersen F."/>
            <person name="Wong J."/>
        </authorList>
    </citation>
    <scope>NUCLEOTIDE SEQUENCE</scope>
    <source>
        <strain evidence="1">GSM-AAB239-AS_SAM_17_03QT</strain>
    </source>
</reference>
<proteinExistence type="predicted"/>